<dbReference type="Proteomes" id="UP000193622">
    <property type="component" value="Unassembled WGS sequence"/>
</dbReference>
<evidence type="ECO:0000313" key="3">
    <source>
        <dbReference type="Proteomes" id="UP000193622"/>
    </source>
</evidence>
<dbReference type="InterPro" id="IPR003779">
    <property type="entry name" value="CMD-like"/>
</dbReference>
<dbReference type="InterPro" id="IPR029032">
    <property type="entry name" value="AhpD-like"/>
</dbReference>
<dbReference type="EMBL" id="LQPC01000002">
    <property type="protein sequence ID" value="ORV93147.1"/>
    <property type="molecule type" value="Genomic_DNA"/>
</dbReference>
<dbReference type="Gene3D" id="1.20.1290.10">
    <property type="entry name" value="AhpD-like"/>
    <property type="match status" value="1"/>
</dbReference>
<dbReference type="GO" id="GO:0051920">
    <property type="term" value="F:peroxiredoxin activity"/>
    <property type="evidence" value="ECO:0007669"/>
    <property type="project" value="InterPro"/>
</dbReference>
<evidence type="ECO:0000313" key="2">
    <source>
        <dbReference type="EMBL" id="ORV93147.1"/>
    </source>
</evidence>
<accession>A0A1X1X2M9</accession>
<dbReference type="RefSeq" id="WP_085171705.1">
    <property type="nucleotide sequence ID" value="NZ_LQPC01000002.1"/>
</dbReference>
<dbReference type="PANTHER" id="PTHR34846:SF5">
    <property type="entry name" value="CARBOXYMUCONOLACTONE DECARBOXYLASE-LIKE DOMAIN-CONTAINING PROTEIN"/>
    <property type="match status" value="1"/>
</dbReference>
<sequence length="198" mass="21246">MQPLSAEEWSEAEYAAFGTLMGIPGEKVPRAGSGHAYEPLNFPVIGLLARHPTLAQAFLTFNVHLLRHGELPADLRELVVLRVAIKHRSAFEWGQHVKFALATGVTEEEISALVEGNEGFTGHRLLVLQAADELLATGRAGSTWEQLVDQLGVHQAMEVLFLVGAYITTGMAFNTWGLQPQPGSAALPADDDAVGGLA</sequence>
<organism evidence="2 3">
    <name type="scientific">Mycolicibacterium iranicum</name>
    <name type="common">Mycobacterium iranicum</name>
    <dbReference type="NCBI Taxonomy" id="912594"/>
    <lineage>
        <taxon>Bacteria</taxon>
        <taxon>Bacillati</taxon>
        <taxon>Actinomycetota</taxon>
        <taxon>Actinomycetes</taxon>
        <taxon>Mycobacteriales</taxon>
        <taxon>Mycobacteriaceae</taxon>
        <taxon>Mycolicibacterium</taxon>
    </lineage>
</organism>
<dbReference type="SUPFAM" id="SSF69118">
    <property type="entry name" value="AhpD-like"/>
    <property type="match status" value="1"/>
</dbReference>
<evidence type="ECO:0000259" key="1">
    <source>
        <dbReference type="Pfam" id="PF02627"/>
    </source>
</evidence>
<proteinExistence type="predicted"/>
<dbReference type="Pfam" id="PF02627">
    <property type="entry name" value="CMD"/>
    <property type="match status" value="1"/>
</dbReference>
<comment type="caution">
    <text evidence="2">The sequence shown here is derived from an EMBL/GenBank/DDBJ whole genome shotgun (WGS) entry which is preliminary data.</text>
</comment>
<gene>
    <name evidence="2" type="ORF">AWC12_01850</name>
</gene>
<dbReference type="PANTHER" id="PTHR34846">
    <property type="entry name" value="4-CARBOXYMUCONOLACTONE DECARBOXYLASE FAMILY PROTEIN (AFU_ORTHOLOGUE AFUA_6G11590)"/>
    <property type="match status" value="1"/>
</dbReference>
<protein>
    <submittedName>
        <fullName evidence="2">Carboxymuconolactone decarboxylase</fullName>
    </submittedName>
</protein>
<feature type="domain" description="Carboxymuconolactone decarboxylase-like" evidence="1">
    <location>
        <begin position="52"/>
        <end position="115"/>
    </location>
</feature>
<reference evidence="2 3" key="1">
    <citation type="submission" date="2016-01" db="EMBL/GenBank/DDBJ databases">
        <title>The new phylogeny of the genus Mycobacterium.</title>
        <authorList>
            <person name="Tarcisio F."/>
            <person name="Conor M."/>
            <person name="Antonella G."/>
            <person name="Elisabetta G."/>
            <person name="Giulia F.S."/>
            <person name="Sara T."/>
            <person name="Anna F."/>
            <person name="Clotilde B."/>
            <person name="Roberto B."/>
            <person name="Veronica D.S."/>
            <person name="Fabio R."/>
            <person name="Monica P."/>
            <person name="Olivier J."/>
            <person name="Enrico T."/>
            <person name="Nicola S."/>
        </authorList>
    </citation>
    <scope>NUCLEOTIDE SEQUENCE [LARGE SCALE GENOMIC DNA]</scope>
    <source>
        <strain evidence="2 3">DSM 45541</strain>
    </source>
</reference>
<name>A0A1X1X2M9_MYCIR</name>
<dbReference type="AlphaFoldDB" id="A0A1X1X2M9"/>